<evidence type="ECO:0008006" key="3">
    <source>
        <dbReference type="Google" id="ProtNLM"/>
    </source>
</evidence>
<reference evidence="1 2" key="1">
    <citation type="submission" date="2019-02" db="EMBL/GenBank/DDBJ databases">
        <title>Genome sequence of the sea-ice species Brumimicrobium glaciale.</title>
        <authorList>
            <person name="Bowman J.P."/>
        </authorList>
    </citation>
    <scope>NUCLEOTIDE SEQUENCE [LARGE SCALE GENOMIC DNA]</scope>
    <source>
        <strain evidence="1 2">IC156</strain>
    </source>
</reference>
<comment type="caution">
    <text evidence="1">The sequence shown here is derived from an EMBL/GenBank/DDBJ whole genome shotgun (WGS) entry which is preliminary data.</text>
</comment>
<evidence type="ECO:0000313" key="2">
    <source>
        <dbReference type="Proteomes" id="UP000293952"/>
    </source>
</evidence>
<dbReference type="OrthoDB" id="1190494at2"/>
<proteinExistence type="predicted"/>
<dbReference type="GO" id="GO:0008897">
    <property type="term" value="F:holo-[acyl-carrier-protein] synthase activity"/>
    <property type="evidence" value="ECO:0007669"/>
    <property type="project" value="InterPro"/>
</dbReference>
<keyword evidence="2" id="KW-1185">Reference proteome</keyword>
<sequence>MNTRIETNEGLIHLWFDSNYETKRSKGLSKRDIEVEEVRNKLQESFPKARIEYEENGAPILLGASYSYISISHYGGWFALYYTEKPNGVDIQTYKSTLLKGKDYFINSKDEELELSSLNLHLIWSAKEEFYKKHKGNILNLRKDVSAIEINHESKELTLIYEGQEEVVCFYVSNDFVLVWT</sequence>
<dbReference type="RefSeq" id="WP_130094724.1">
    <property type="nucleotide sequence ID" value="NZ_SETE01000007.1"/>
</dbReference>
<dbReference type="AlphaFoldDB" id="A0A4V1WF57"/>
<evidence type="ECO:0000313" key="1">
    <source>
        <dbReference type="EMBL" id="RYM32036.1"/>
    </source>
</evidence>
<dbReference type="InterPro" id="IPR037143">
    <property type="entry name" value="4-PPantetheinyl_Trfase_dom_sf"/>
</dbReference>
<dbReference type="GO" id="GO:0000287">
    <property type="term" value="F:magnesium ion binding"/>
    <property type="evidence" value="ECO:0007669"/>
    <property type="project" value="InterPro"/>
</dbReference>
<gene>
    <name evidence="1" type="ORF">ERX46_15220</name>
</gene>
<dbReference type="Gene3D" id="3.90.470.20">
    <property type="entry name" value="4'-phosphopantetheinyl transferase domain"/>
    <property type="match status" value="1"/>
</dbReference>
<protein>
    <recommendedName>
        <fullName evidence="3">4'-phosphopantetheinyl transferase superfamily protein</fullName>
    </recommendedName>
</protein>
<organism evidence="1 2">
    <name type="scientific">Brumimicrobium glaciale</name>
    <dbReference type="NCBI Taxonomy" id="200475"/>
    <lineage>
        <taxon>Bacteria</taxon>
        <taxon>Pseudomonadati</taxon>
        <taxon>Bacteroidota</taxon>
        <taxon>Flavobacteriia</taxon>
        <taxon>Flavobacteriales</taxon>
        <taxon>Crocinitomicaceae</taxon>
        <taxon>Brumimicrobium</taxon>
    </lineage>
</organism>
<name>A0A4V1WF57_9FLAO</name>
<dbReference type="EMBL" id="SETE01000007">
    <property type="protein sequence ID" value="RYM32036.1"/>
    <property type="molecule type" value="Genomic_DNA"/>
</dbReference>
<accession>A0A4V1WF57</accession>
<dbReference type="Proteomes" id="UP000293952">
    <property type="component" value="Unassembled WGS sequence"/>
</dbReference>